<sequence>MKQPQNLLYWLRTIQSTTAQIRTQSAMHSSLPKIATYRLPSKSFHLTIARGSITDYSYPPNPSQCAIVNAANEACLGGGGVDGAVSFAGGMPLQKDRMDLPQRRPGVRCRTGEAVMTGPNDYGSLNVRYVIHAVGPNYLTCECREDDERGDELLAAAYTCSLKCAECAKLEAVAFSLLSAGVFRGNRSLEEVLTIGMRSICDFHGYEELREVVLCGFSEREVQTLLEVASLLGLEAL</sequence>
<dbReference type="InterPro" id="IPR002589">
    <property type="entry name" value="Macro_dom"/>
</dbReference>
<protein>
    <recommendedName>
        <fullName evidence="1">Macro domain-containing protein</fullName>
    </recommendedName>
</protein>
<dbReference type="PANTHER" id="PTHR11106:SF27">
    <property type="entry name" value="MACRO DOMAIN-CONTAINING PROTEIN"/>
    <property type="match status" value="1"/>
</dbReference>
<dbReference type="Proteomes" id="UP001516023">
    <property type="component" value="Unassembled WGS sequence"/>
</dbReference>
<accession>A0ABD3QYP1</accession>
<evidence type="ECO:0000313" key="3">
    <source>
        <dbReference type="Proteomes" id="UP001516023"/>
    </source>
</evidence>
<gene>
    <name evidence="2" type="ORF">HJC23_003352</name>
</gene>
<dbReference type="PROSITE" id="PS51154">
    <property type="entry name" value="MACRO"/>
    <property type="match status" value="1"/>
</dbReference>
<proteinExistence type="predicted"/>
<dbReference type="SMART" id="SM00506">
    <property type="entry name" value="A1pp"/>
    <property type="match status" value="1"/>
</dbReference>
<dbReference type="PANTHER" id="PTHR11106">
    <property type="entry name" value="GANGLIOSIDE INDUCED DIFFERENTIATION ASSOCIATED PROTEIN 2-RELATED"/>
    <property type="match status" value="1"/>
</dbReference>
<dbReference type="Pfam" id="PF01661">
    <property type="entry name" value="Macro"/>
    <property type="match status" value="1"/>
</dbReference>
<dbReference type="EMBL" id="JABMIG020000004">
    <property type="protein sequence ID" value="KAL3805124.1"/>
    <property type="molecule type" value="Genomic_DNA"/>
</dbReference>
<dbReference type="AlphaFoldDB" id="A0ABD3QYP1"/>
<evidence type="ECO:0000313" key="2">
    <source>
        <dbReference type="EMBL" id="KAL3805124.1"/>
    </source>
</evidence>
<comment type="caution">
    <text evidence="2">The sequence shown here is derived from an EMBL/GenBank/DDBJ whole genome shotgun (WGS) entry which is preliminary data.</text>
</comment>
<reference evidence="2 3" key="1">
    <citation type="journal article" date="2020" name="G3 (Bethesda)">
        <title>Improved Reference Genome for Cyclotella cryptica CCMP332, a Model for Cell Wall Morphogenesis, Salinity Adaptation, and Lipid Production in Diatoms (Bacillariophyta).</title>
        <authorList>
            <person name="Roberts W.R."/>
            <person name="Downey K.M."/>
            <person name="Ruck E.C."/>
            <person name="Traller J.C."/>
            <person name="Alverson A.J."/>
        </authorList>
    </citation>
    <scope>NUCLEOTIDE SEQUENCE [LARGE SCALE GENOMIC DNA]</scope>
    <source>
        <strain evidence="2 3">CCMP332</strain>
    </source>
</reference>
<evidence type="ECO:0000259" key="1">
    <source>
        <dbReference type="PROSITE" id="PS51154"/>
    </source>
</evidence>
<keyword evidence="3" id="KW-1185">Reference proteome</keyword>
<dbReference type="SUPFAM" id="SSF52949">
    <property type="entry name" value="Macro domain-like"/>
    <property type="match status" value="1"/>
</dbReference>
<organism evidence="2 3">
    <name type="scientific">Cyclotella cryptica</name>
    <dbReference type="NCBI Taxonomy" id="29204"/>
    <lineage>
        <taxon>Eukaryota</taxon>
        <taxon>Sar</taxon>
        <taxon>Stramenopiles</taxon>
        <taxon>Ochrophyta</taxon>
        <taxon>Bacillariophyta</taxon>
        <taxon>Coscinodiscophyceae</taxon>
        <taxon>Thalassiosirophycidae</taxon>
        <taxon>Stephanodiscales</taxon>
        <taxon>Stephanodiscaceae</taxon>
        <taxon>Cyclotella</taxon>
    </lineage>
</organism>
<dbReference type="InterPro" id="IPR043472">
    <property type="entry name" value="Macro_dom-like"/>
</dbReference>
<dbReference type="Gene3D" id="3.40.220.10">
    <property type="entry name" value="Leucine Aminopeptidase, subunit E, domain 1"/>
    <property type="match status" value="1"/>
</dbReference>
<feature type="domain" description="Macro" evidence="1">
    <location>
        <begin position="33"/>
        <end position="233"/>
    </location>
</feature>
<name>A0ABD3QYP1_9STRA</name>